<evidence type="ECO:0000256" key="5">
    <source>
        <dbReference type="SAM" id="Phobius"/>
    </source>
</evidence>
<proteinExistence type="predicted"/>
<dbReference type="PROSITE" id="PS50297">
    <property type="entry name" value="ANK_REP_REGION"/>
    <property type="match status" value="2"/>
</dbReference>
<dbReference type="Gene3D" id="1.20.80.10">
    <property type="match status" value="1"/>
</dbReference>
<dbReference type="AlphaFoldDB" id="A0A0P1B1E9"/>
<dbReference type="SUPFAM" id="SSF48403">
    <property type="entry name" value="Ankyrin repeat"/>
    <property type="match status" value="1"/>
</dbReference>
<evidence type="ECO:0000313" key="8">
    <source>
        <dbReference type="Proteomes" id="UP000054928"/>
    </source>
</evidence>
<dbReference type="InterPro" id="IPR000582">
    <property type="entry name" value="Acyl-CoA-binding_protein"/>
</dbReference>
<dbReference type="Gene3D" id="1.25.40.20">
    <property type="entry name" value="Ankyrin repeat-containing domain"/>
    <property type="match status" value="2"/>
</dbReference>
<dbReference type="PRINTS" id="PR00689">
    <property type="entry name" value="ACOABINDINGP"/>
</dbReference>
<dbReference type="GO" id="GO:0000062">
    <property type="term" value="F:fatty-acyl-CoA binding"/>
    <property type="evidence" value="ECO:0007669"/>
    <property type="project" value="InterPro"/>
</dbReference>
<dbReference type="PROSITE" id="PS50088">
    <property type="entry name" value="ANK_REPEAT"/>
    <property type="match status" value="2"/>
</dbReference>
<dbReference type="PANTHER" id="PTHR24119">
    <property type="entry name" value="ACYL-COA-BINDING DOMAIN-CONTAINING PROTEIN 6"/>
    <property type="match status" value="1"/>
</dbReference>
<evidence type="ECO:0000256" key="1">
    <source>
        <dbReference type="ARBA" id="ARBA00022737"/>
    </source>
</evidence>
<evidence type="ECO:0000313" key="7">
    <source>
        <dbReference type="EMBL" id="CEG47165.1"/>
    </source>
</evidence>
<feature type="domain" description="ACB" evidence="6">
    <location>
        <begin position="54"/>
        <end position="140"/>
    </location>
</feature>
<organism evidence="7 8">
    <name type="scientific">Plasmopara halstedii</name>
    <name type="common">Downy mildew of sunflower</name>
    <dbReference type="NCBI Taxonomy" id="4781"/>
    <lineage>
        <taxon>Eukaryota</taxon>
        <taxon>Sar</taxon>
        <taxon>Stramenopiles</taxon>
        <taxon>Oomycota</taxon>
        <taxon>Peronosporomycetes</taxon>
        <taxon>Peronosporales</taxon>
        <taxon>Peronosporaceae</taxon>
        <taxon>Plasmopara</taxon>
    </lineage>
</organism>
<dbReference type="Pfam" id="PF12796">
    <property type="entry name" value="Ank_2"/>
    <property type="match status" value="1"/>
</dbReference>
<reference evidence="8" key="1">
    <citation type="submission" date="2014-09" db="EMBL/GenBank/DDBJ databases">
        <authorList>
            <person name="Sharma Rahul"/>
            <person name="Thines Marco"/>
        </authorList>
    </citation>
    <scope>NUCLEOTIDE SEQUENCE [LARGE SCALE GENOMIC DNA]</scope>
</reference>
<dbReference type="STRING" id="4781.A0A0P1B1E9"/>
<dbReference type="InterPro" id="IPR022408">
    <property type="entry name" value="Acyl-CoA-binding_prot_CS"/>
</dbReference>
<dbReference type="InterPro" id="IPR036770">
    <property type="entry name" value="Ankyrin_rpt-contain_sf"/>
</dbReference>
<evidence type="ECO:0000256" key="4">
    <source>
        <dbReference type="PROSITE-ProRule" id="PRU00023"/>
    </source>
</evidence>
<feature type="repeat" description="ANK" evidence="4">
    <location>
        <begin position="248"/>
        <end position="280"/>
    </location>
</feature>
<feature type="transmembrane region" description="Helical" evidence="5">
    <location>
        <begin position="6"/>
        <end position="27"/>
    </location>
</feature>
<dbReference type="SUPFAM" id="SSF47027">
    <property type="entry name" value="Acyl-CoA binding protein"/>
    <property type="match status" value="1"/>
</dbReference>
<dbReference type="InterPro" id="IPR014352">
    <property type="entry name" value="FERM/acyl-CoA-bd_prot_sf"/>
</dbReference>
<sequence>MELTWVGVACAAASAVIVPLILHRIFFHETMKHKSSTETCSLEMYMTRHGMDELEAKFQVAVDFVTTRGNNKLTNEQKLLLYAFYKQASFGPCSVDKPSVVDIVGIAKWQSWKALGCLKQDVAKEYYVEWVQKFFEEFDVRGPEKWGSSSEASNKSTTLDGTMGMAGSVSLPKVDMSSEEWKVKQDIFHYASTGHLDKLIVALDQGEDINAQDSHGRTMLHWAVDRDQAAVVTELLGRKASPNVQDADGMTPLHYAVSCEHEEMAKLLVKHGALVDIEDLDGDTPLSTATSHSLQTILADGKINGSY</sequence>
<keyword evidence="5" id="KW-0472">Membrane</keyword>
<dbReference type="Pfam" id="PF00887">
    <property type="entry name" value="ACBP"/>
    <property type="match status" value="1"/>
</dbReference>
<dbReference type="OMA" id="ARSKWQA"/>
<protein>
    <submittedName>
        <fullName evidence="7">Acyl-binding protein</fullName>
    </submittedName>
</protein>
<dbReference type="OrthoDB" id="10254927at2759"/>
<dbReference type="InterPro" id="IPR002110">
    <property type="entry name" value="Ankyrin_rpt"/>
</dbReference>
<evidence type="ECO:0000256" key="3">
    <source>
        <dbReference type="ARBA" id="ARBA00023121"/>
    </source>
</evidence>
<dbReference type="Proteomes" id="UP000054928">
    <property type="component" value="Unassembled WGS sequence"/>
</dbReference>
<keyword evidence="5" id="KW-0812">Transmembrane</keyword>
<name>A0A0P1B1E9_PLAHL</name>
<dbReference type="GeneID" id="36398869"/>
<evidence type="ECO:0000259" key="6">
    <source>
        <dbReference type="PROSITE" id="PS51228"/>
    </source>
</evidence>
<dbReference type="SMART" id="SM00248">
    <property type="entry name" value="ANK"/>
    <property type="match status" value="3"/>
</dbReference>
<keyword evidence="3" id="KW-0446">Lipid-binding</keyword>
<keyword evidence="2 4" id="KW-0040">ANK repeat</keyword>
<dbReference type="InterPro" id="IPR035984">
    <property type="entry name" value="Acyl-CoA-binding_sf"/>
</dbReference>
<dbReference type="PROSITE" id="PS51228">
    <property type="entry name" value="ACB_2"/>
    <property type="match status" value="1"/>
</dbReference>
<accession>A0A0P1B1E9</accession>
<dbReference type="PANTHER" id="PTHR24119:SF0">
    <property type="entry name" value="ACYL-COA-BINDING DOMAIN-CONTAINING PROTEIN 6"/>
    <property type="match status" value="1"/>
</dbReference>
<feature type="repeat" description="ANK" evidence="4">
    <location>
        <begin position="215"/>
        <end position="247"/>
    </location>
</feature>
<keyword evidence="8" id="KW-1185">Reference proteome</keyword>
<dbReference type="PROSITE" id="PS00880">
    <property type="entry name" value="ACB_1"/>
    <property type="match status" value="1"/>
</dbReference>
<keyword evidence="5" id="KW-1133">Transmembrane helix</keyword>
<evidence type="ECO:0000256" key="2">
    <source>
        <dbReference type="ARBA" id="ARBA00023043"/>
    </source>
</evidence>
<dbReference type="EMBL" id="CCYD01002371">
    <property type="protein sequence ID" value="CEG47165.1"/>
    <property type="molecule type" value="Genomic_DNA"/>
</dbReference>
<keyword evidence="1" id="KW-0677">Repeat</keyword>
<dbReference type="RefSeq" id="XP_024583534.1">
    <property type="nucleotide sequence ID" value="XM_024718102.1"/>
</dbReference>